<protein>
    <submittedName>
        <fullName evidence="2">Nucleotide-diphospho-sugar transferase</fullName>
    </submittedName>
</protein>
<dbReference type="PANTHER" id="PTHR47032">
    <property type="entry name" value="UDP-D-XYLOSE:L-FUCOSE ALPHA-1,3-D-XYLOSYLTRANSFERASE-RELATED"/>
    <property type="match status" value="1"/>
</dbReference>
<dbReference type="InterPro" id="IPR005069">
    <property type="entry name" value="Nucl-diP-sugar_transferase"/>
</dbReference>
<evidence type="ECO:0000259" key="1">
    <source>
        <dbReference type="Pfam" id="PF03407"/>
    </source>
</evidence>
<dbReference type="Proteomes" id="UP001594351">
    <property type="component" value="Unassembled WGS sequence"/>
</dbReference>
<dbReference type="PANTHER" id="PTHR47032:SF1">
    <property type="entry name" value="UDP-D-XYLOSE:L-FUCOSE ALPHA-1,3-D-XYLOSYLTRANSFERASE-RELATED"/>
    <property type="match status" value="1"/>
</dbReference>
<reference evidence="2 3" key="1">
    <citation type="submission" date="2024-09" db="EMBL/GenBank/DDBJ databases">
        <title>Laminarin stimulates single cell rates of sulfate reduction while oxygen inhibits transcriptomic activity in coastal marine sediment.</title>
        <authorList>
            <person name="Lindsay M."/>
            <person name="Orcutt B."/>
            <person name="Emerson D."/>
            <person name="Stepanauskas R."/>
            <person name="D'Angelo T."/>
        </authorList>
    </citation>
    <scope>NUCLEOTIDE SEQUENCE [LARGE SCALE GENOMIC DNA]</scope>
    <source>
        <strain evidence="2">SAG AM-311-K15</strain>
    </source>
</reference>
<organism evidence="2 3">
    <name type="scientific">candidate division CSSED10-310 bacterium</name>
    <dbReference type="NCBI Taxonomy" id="2855610"/>
    <lineage>
        <taxon>Bacteria</taxon>
        <taxon>Bacteria division CSSED10-310</taxon>
    </lineage>
</organism>
<evidence type="ECO:0000313" key="3">
    <source>
        <dbReference type="Proteomes" id="UP001594351"/>
    </source>
</evidence>
<name>A0ABV6Z1H4_UNCC1</name>
<proteinExistence type="predicted"/>
<keyword evidence="2" id="KW-0808">Transferase</keyword>
<dbReference type="EMBL" id="JBHPBY010000294">
    <property type="protein sequence ID" value="MFC1852297.1"/>
    <property type="molecule type" value="Genomic_DNA"/>
</dbReference>
<evidence type="ECO:0000313" key="2">
    <source>
        <dbReference type="EMBL" id="MFC1852297.1"/>
    </source>
</evidence>
<dbReference type="GO" id="GO:0016740">
    <property type="term" value="F:transferase activity"/>
    <property type="evidence" value="ECO:0007669"/>
    <property type="project" value="UniProtKB-KW"/>
</dbReference>
<dbReference type="Pfam" id="PF03407">
    <property type="entry name" value="Nucleotid_trans"/>
    <property type="match status" value="1"/>
</dbReference>
<feature type="domain" description="Nucleotide-diphospho-sugar transferase" evidence="1">
    <location>
        <begin position="71"/>
        <end position="272"/>
    </location>
</feature>
<comment type="caution">
    <text evidence="2">The sequence shown here is derived from an EMBL/GenBank/DDBJ whole genome shotgun (WGS) entry which is preliminary data.</text>
</comment>
<dbReference type="InterPro" id="IPR052636">
    <property type="entry name" value="UDP-D-xylose:L-fucose_XylT"/>
</dbReference>
<accession>A0ABV6Z1H4</accession>
<keyword evidence="3" id="KW-1185">Reference proteome</keyword>
<sequence>MQNKPFGKSRNLLHAFEAERKRRHHKLGLLLKQQNQHNVVLVMMLNQGHLDLFRNWVRSCDDRGIEVRSWTLVFAVDADAANGVEQLGFTSYFDPTSYGEHGKDAVKVFGDMQFRSLMFQKTAIVKDVLDLGYSLLFQDVDVVWKKDPLPYFLHPSRQRFDARFMYDGQNNMHAPLHVNTGFFWLNPTPESSRFWSAVLMHFDLIHRFGSQQMIVNQIILGHLFKGLKLNMLPEKDFSNGHLFSITNTARLPKDPYVIHCSWTGNLEHKIKKFKFAGLWYLDN</sequence>
<gene>
    <name evidence="2" type="ORF">ACFL27_19035</name>
</gene>